<organism evidence="2 3">
    <name type="scientific">Novosphingobium mathurense</name>
    <dbReference type="NCBI Taxonomy" id="428990"/>
    <lineage>
        <taxon>Bacteria</taxon>
        <taxon>Pseudomonadati</taxon>
        <taxon>Pseudomonadota</taxon>
        <taxon>Alphaproteobacteria</taxon>
        <taxon>Sphingomonadales</taxon>
        <taxon>Sphingomonadaceae</taxon>
        <taxon>Novosphingobium</taxon>
    </lineage>
</organism>
<feature type="chain" id="PRO_5010560635" evidence="1">
    <location>
        <begin position="27"/>
        <end position="226"/>
    </location>
</feature>
<sequence length="226" mass="23399">MAKFATRIVTGAALALALPLAGTALAQITTTTISFPKGGTSATVAGTIVGGAIRDYEVRAGEGQTMRVNMSGSSIVYFNVLPPGSDNEAIFTGSTEGNSFSGTLSASGAYKIRVYQMRASARRGEKGAFRLNVSVTGMPNHGMGHGSGHGPGMGHMDGLGGIAGMDSINAIDVMMNRGFTNVDSFDSGNTQYGIFYKRSTGVCAQLTMADGKVVDARDIKTHPKCK</sequence>
<feature type="signal peptide" evidence="1">
    <location>
        <begin position="1"/>
        <end position="26"/>
    </location>
</feature>
<name>A0A1U6GSA6_9SPHN</name>
<dbReference type="EMBL" id="FVZE01000001">
    <property type="protein sequence ID" value="SLJ86411.1"/>
    <property type="molecule type" value="Genomic_DNA"/>
</dbReference>
<evidence type="ECO:0000313" key="2">
    <source>
        <dbReference type="EMBL" id="SLJ86411.1"/>
    </source>
</evidence>
<protein>
    <submittedName>
        <fullName evidence="2">Uncharacterized protein</fullName>
    </submittedName>
</protein>
<evidence type="ECO:0000256" key="1">
    <source>
        <dbReference type="SAM" id="SignalP"/>
    </source>
</evidence>
<accession>A0A1U6GSA6</accession>
<dbReference type="STRING" id="428990.SAMN06295987_101236"/>
<reference evidence="3" key="1">
    <citation type="submission" date="2017-02" db="EMBL/GenBank/DDBJ databases">
        <authorList>
            <person name="Varghese N."/>
            <person name="Submissions S."/>
        </authorList>
    </citation>
    <scope>NUCLEOTIDE SEQUENCE [LARGE SCALE GENOMIC DNA]</scope>
    <source>
        <strain evidence="3">SM117</strain>
    </source>
</reference>
<proteinExistence type="predicted"/>
<keyword evidence="3" id="KW-1185">Reference proteome</keyword>
<dbReference type="AlphaFoldDB" id="A0A1U6GSA6"/>
<keyword evidence="1" id="KW-0732">Signal</keyword>
<gene>
    <name evidence="2" type="ORF">SAMN06295987_101236</name>
</gene>
<dbReference type="RefSeq" id="WP_176167930.1">
    <property type="nucleotide sequence ID" value="NZ_FVZE01000001.1"/>
</dbReference>
<dbReference type="Gene3D" id="2.60.120.380">
    <property type="match status" value="1"/>
</dbReference>
<evidence type="ECO:0000313" key="3">
    <source>
        <dbReference type="Proteomes" id="UP000190989"/>
    </source>
</evidence>
<dbReference type="Proteomes" id="UP000190989">
    <property type="component" value="Unassembled WGS sequence"/>
</dbReference>